<keyword evidence="3" id="KW-1185">Reference proteome</keyword>
<feature type="region of interest" description="Disordered" evidence="1">
    <location>
        <begin position="550"/>
        <end position="593"/>
    </location>
</feature>
<dbReference type="Proteomes" id="UP000076837">
    <property type="component" value="Unassembled WGS sequence"/>
</dbReference>
<evidence type="ECO:0000313" key="3">
    <source>
        <dbReference type="Proteomes" id="UP000076837"/>
    </source>
</evidence>
<evidence type="ECO:0000256" key="1">
    <source>
        <dbReference type="SAM" id="MobiDB-lite"/>
    </source>
</evidence>
<feature type="region of interest" description="Disordered" evidence="1">
    <location>
        <begin position="396"/>
        <end position="415"/>
    </location>
</feature>
<accession>A0A163K654</accession>
<reference evidence="2 3" key="1">
    <citation type="journal article" date="2016" name="Sci. Rep.">
        <title>Draft genome sequencing and secretome analysis of fungal phytopathogen Ascochyta rabiei provides insight into the necrotrophic effector repertoire.</title>
        <authorList>
            <person name="Verma S."/>
            <person name="Gazara R.K."/>
            <person name="Nizam S."/>
            <person name="Parween S."/>
            <person name="Chattopadhyay D."/>
            <person name="Verma P.K."/>
        </authorList>
    </citation>
    <scope>NUCLEOTIDE SEQUENCE [LARGE SCALE GENOMIC DNA]</scope>
    <source>
        <strain evidence="2 3">ArDII</strain>
    </source>
</reference>
<name>A0A163K654_DIDRA</name>
<proteinExistence type="predicted"/>
<dbReference type="STRING" id="5454.A0A163K654"/>
<organism evidence="2 3">
    <name type="scientific">Didymella rabiei</name>
    <name type="common">Chickpea ascochyta blight fungus</name>
    <name type="synonym">Mycosphaerella rabiei</name>
    <dbReference type="NCBI Taxonomy" id="5454"/>
    <lineage>
        <taxon>Eukaryota</taxon>
        <taxon>Fungi</taxon>
        <taxon>Dikarya</taxon>
        <taxon>Ascomycota</taxon>
        <taxon>Pezizomycotina</taxon>
        <taxon>Dothideomycetes</taxon>
        <taxon>Pleosporomycetidae</taxon>
        <taxon>Pleosporales</taxon>
        <taxon>Pleosporineae</taxon>
        <taxon>Didymellaceae</taxon>
        <taxon>Ascochyta</taxon>
    </lineage>
</organism>
<gene>
    <name evidence="2" type="ORF">ST47_g2056</name>
</gene>
<protein>
    <submittedName>
        <fullName evidence="2">Uncharacterized protein</fullName>
    </submittedName>
</protein>
<evidence type="ECO:0000313" key="2">
    <source>
        <dbReference type="EMBL" id="KZM26795.1"/>
    </source>
</evidence>
<dbReference type="AlphaFoldDB" id="A0A163K654"/>
<comment type="caution">
    <text evidence="2">The sequence shown here is derived from an EMBL/GenBank/DDBJ whole genome shotgun (WGS) entry which is preliminary data.</text>
</comment>
<sequence>MATERTCLPGLISTEETRSTIATASHQQPRIRLTEHLRLAALSDGHVQLQCGFIRVAGPTPIPSDQHQSSVDIPTMLCSMPLVPAVAVPVLWSRFVSPCQHHTCYPGHLLAGQHDTQKDRPPPSKPIPVTFPVLDPPEPSIGTPPASWSRANGTGITQHFLGLKKPSDVTKNTLAQLNVTFQSNRDFETLLSSLSNDALSHIPPASWLDAPDKQELPASEPTVTLLSNGRRVPDRKEFFVRARELFFKNEDAFSTLTRKSNGSQAPLRLAHFRKFWEGLDNMAYYWDNSIDDYRSPDPAAVDTIAETVSSPNSTAGAGEQETRAETKTDWVAKMQNSIGSPNGSEPRKKAKTEAVNDQTMAHSVHVNGFGGSLAAQTASMIPSRVLPARIAPSRFPSTINMEPREKPADTSNGSYRGYRIGNGSEMPDQYRIDCVRAFVEPIAWAFGVTLSQHRRPPVLLLEHVRFPVRMSSVAWRGPQDRMKARQGWMEGPVLGIQCRPDVNFEASGNIEAQSNLDAVRELGGLLLLAQERAREGKVEQLAGEGKWWTTKQRWGGGPEGEVGDAAAPGDTSSKTATATPQQTTVQRNLDGSRSRKRLTPAQVWKIVKPGNSLWDPKVVYEAIGKDEATEWDDVFLVSSLNHHISLLKLHVHPAYLEYITYGKYPDSQPSDPNWCSPKLQRTRWFDLFSVEDRTEAMRGLWGIMSYLLRAKGGGQEDTVMRDSQ</sequence>
<dbReference type="EMBL" id="JYNV01000095">
    <property type="protein sequence ID" value="KZM26795.1"/>
    <property type="molecule type" value="Genomic_DNA"/>
</dbReference>
<feature type="compositionally biased region" description="Low complexity" evidence="1">
    <location>
        <begin position="571"/>
        <end position="584"/>
    </location>
</feature>